<gene>
    <name evidence="3" type="ORF">SAMN04487970_106916</name>
</gene>
<sequence length="188" mass="21829">MNIMVIIAHPNLETSRANRAFKLEISNHANFDVRNLYQEYPNWKIDVEKEQQLLLAYDRIVLQFPFYWYGCPPLLKKWFDDVFTYGWAYGPGGDYLKGKEFIIATTTGGTKNCYRAGGDNWFTISEFLKPIQRTITKCNGTYLPAFVTYGVSSQDNDAYISQDNDAYISQEAKRYVEYIQTYSSSLIH</sequence>
<proteinExistence type="predicted"/>
<keyword evidence="1" id="KW-0560">Oxidoreductase</keyword>
<dbReference type="STRING" id="624147.SAMN04487970_106916"/>
<dbReference type="GO" id="GO:0010181">
    <property type="term" value="F:FMN binding"/>
    <property type="evidence" value="ECO:0007669"/>
    <property type="project" value="TreeGrafter"/>
</dbReference>
<evidence type="ECO:0000256" key="1">
    <source>
        <dbReference type="ARBA" id="ARBA00023002"/>
    </source>
</evidence>
<dbReference type="PANTHER" id="PTHR47307:SF1">
    <property type="entry name" value="GLUTATHIONE-REGULATED POTASSIUM-EFFLUX SYSTEM ANCILLARY PROTEIN KEFG"/>
    <property type="match status" value="1"/>
</dbReference>
<dbReference type="InterPro" id="IPR046980">
    <property type="entry name" value="KefG/KefF"/>
</dbReference>
<keyword evidence="4" id="KW-1185">Reference proteome</keyword>
<dbReference type="GO" id="GO:0003955">
    <property type="term" value="F:NAD(P)H dehydrogenase (quinone) activity"/>
    <property type="evidence" value="ECO:0007669"/>
    <property type="project" value="TreeGrafter"/>
</dbReference>
<evidence type="ECO:0000313" key="4">
    <source>
        <dbReference type="Proteomes" id="UP000198601"/>
    </source>
</evidence>
<feature type="domain" description="Flavodoxin-like fold" evidence="2">
    <location>
        <begin position="1"/>
        <end position="167"/>
    </location>
</feature>
<dbReference type="EMBL" id="FMTT01000069">
    <property type="protein sequence ID" value="SCW85111.1"/>
    <property type="molecule type" value="Genomic_DNA"/>
</dbReference>
<dbReference type="SUPFAM" id="SSF52218">
    <property type="entry name" value="Flavoproteins"/>
    <property type="match status" value="1"/>
</dbReference>
<dbReference type="InterPro" id="IPR029039">
    <property type="entry name" value="Flavoprotein-like_sf"/>
</dbReference>
<evidence type="ECO:0000313" key="3">
    <source>
        <dbReference type="EMBL" id="SCW85111.1"/>
    </source>
</evidence>
<dbReference type="PANTHER" id="PTHR47307">
    <property type="entry name" value="GLUTATHIONE-REGULATED POTASSIUM-EFFLUX SYSTEM ANCILLARY PROTEIN KEFG"/>
    <property type="match status" value="1"/>
</dbReference>
<dbReference type="RefSeq" id="WP_090676882.1">
    <property type="nucleotide sequence ID" value="NZ_FMTT01000069.1"/>
</dbReference>
<dbReference type="OrthoDB" id="9798454at2"/>
<dbReference type="Pfam" id="PF02525">
    <property type="entry name" value="Flavodoxin_2"/>
    <property type="match status" value="1"/>
</dbReference>
<evidence type="ECO:0000259" key="2">
    <source>
        <dbReference type="Pfam" id="PF02525"/>
    </source>
</evidence>
<name>A0A1G4TUR7_9BACL</name>
<protein>
    <submittedName>
        <fullName evidence="3">Glutathione-regulated potassium-efflux system ancillary protein KefG</fullName>
    </submittedName>
</protein>
<reference evidence="4" key="1">
    <citation type="submission" date="2016-10" db="EMBL/GenBank/DDBJ databases">
        <authorList>
            <person name="Varghese N."/>
            <person name="Submissions S."/>
        </authorList>
    </citation>
    <scope>NUCLEOTIDE SEQUENCE [LARGE SCALE GENOMIC DNA]</scope>
    <source>
        <strain evidence="4">CGMCC 1.8946</strain>
    </source>
</reference>
<accession>A0A1G4TUR7</accession>
<dbReference type="GO" id="GO:0009055">
    <property type="term" value="F:electron transfer activity"/>
    <property type="evidence" value="ECO:0007669"/>
    <property type="project" value="TreeGrafter"/>
</dbReference>
<dbReference type="Gene3D" id="3.40.50.360">
    <property type="match status" value="1"/>
</dbReference>
<dbReference type="Proteomes" id="UP000198601">
    <property type="component" value="Unassembled WGS sequence"/>
</dbReference>
<dbReference type="InterPro" id="IPR003680">
    <property type="entry name" value="Flavodoxin_fold"/>
</dbReference>
<organism evidence="3 4">
    <name type="scientific">Paenibacillus tianmuensis</name>
    <dbReference type="NCBI Taxonomy" id="624147"/>
    <lineage>
        <taxon>Bacteria</taxon>
        <taxon>Bacillati</taxon>
        <taxon>Bacillota</taxon>
        <taxon>Bacilli</taxon>
        <taxon>Bacillales</taxon>
        <taxon>Paenibacillaceae</taxon>
        <taxon>Paenibacillus</taxon>
    </lineage>
</organism>
<dbReference type="AlphaFoldDB" id="A0A1G4TUR7"/>